<dbReference type="SUPFAM" id="SSF51735">
    <property type="entry name" value="NAD(P)-binding Rossmann-fold domains"/>
    <property type="match status" value="1"/>
</dbReference>
<dbReference type="Gene3D" id="3.40.50.720">
    <property type="entry name" value="NAD(P)-binding Rossmann-like Domain"/>
    <property type="match status" value="1"/>
</dbReference>
<keyword evidence="6" id="KW-1185">Reference proteome</keyword>
<evidence type="ECO:0000313" key="5">
    <source>
        <dbReference type="EMBL" id="REE97000.1"/>
    </source>
</evidence>
<accession>A0A3D9SR62</accession>
<keyword evidence="3" id="KW-0472">Membrane</keyword>
<dbReference type="SMART" id="SM00822">
    <property type="entry name" value="PKS_KR"/>
    <property type="match status" value="1"/>
</dbReference>
<dbReference type="AlphaFoldDB" id="A0A3D9SR62"/>
<evidence type="ECO:0000256" key="1">
    <source>
        <dbReference type="ARBA" id="ARBA00006484"/>
    </source>
</evidence>
<dbReference type="PANTHER" id="PTHR44196:SF1">
    <property type="entry name" value="DEHYDROGENASE_REDUCTASE SDR FAMILY MEMBER 7B"/>
    <property type="match status" value="1"/>
</dbReference>
<dbReference type="InterPro" id="IPR036291">
    <property type="entry name" value="NAD(P)-bd_dom_sf"/>
</dbReference>
<dbReference type="PANTHER" id="PTHR44196">
    <property type="entry name" value="DEHYDROGENASE/REDUCTASE SDR FAMILY MEMBER 7B"/>
    <property type="match status" value="1"/>
</dbReference>
<dbReference type="Proteomes" id="UP000256661">
    <property type="component" value="Unassembled WGS sequence"/>
</dbReference>
<dbReference type="InterPro" id="IPR002347">
    <property type="entry name" value="SDR_fam"/>
</dbReference>
<name>A0A3D9SR62_9ACTN</name>
<dbReference type="PROSITE" id="PS00061">
    <property type="entry name" value="ADH_SHORT"/>
    <property type="match status" value="1"/>
</dbReference>
<dbReference type="NCBIfam" id="NF006073">
    <property type="entry name" value="PRK08219.1"/>
    <property type="match status" value="1"/>
</dbReference>
<dbReference type="Pfam" id="PF00106">
    <property type="entry name" value="adh_short"/>
    <property type="match status" value="2"/>
</dbReference>
<feature type="domain" description="Ketoreductase" evidence="4">
    <location>
        <begin position="500"/>
        <end position="700"/>
    </location>
</feature>
<comment type="caution">
    <text evidence="5">The sequence shown here is derived from an EMBL/GenBank/DDBJ whole genome shotgun (WGS) entry which is preliminary data.</text>
</comment>
<dbReference type="PRINTS" id="PR00081">
    <property type="entry name" value="GDHRDH"/>
</dbReference>
<feature type="transmembrane region" description="Helical" evidence="3">
    <location>
        <begin position="392"/>
        <end position="411"/>
    </location>
</feature>
<comment type="similarity">
    <text evidence="1">Belongs to the short-chain dehydrogenases/reductases (SDR) family.</text>
</comment>
<dbReference type="EMBL" id="QTTT01000001">
    <property type="protein sequence ID" value="REE97000.1"/>
    <property type="molecule type" value="Genomic_DNA"/>
</dbReference>
<gene>
    <name evidence="5" type="ORF">DFJ69_2455</name>
</gene>
<dbReference type="InterPro" id="IPR057326">
    <property type="entry name" value="KR_dom"/>
</dbReference>
<feature type="transmembrane region" description="Helical" evidence="3">
    <location>
        <begin position="426"/>
        <end position="444"/>
    </location>
</feature>
<reference evidence="5 6" key="1">
    <citation type="submission" date="2018-08" db="EMBL/GenBank/DDBJ databases">
        <title>Sequencing the genomes of 1000 actinobacteria strains.</title>
        <authorList>
            <person name="Klenk H.-P."/>
        </authorList>
    </citation>
    <scope>NUCLEOTIDE SEQUENCE [LARGE SCALE GENOMIC DNA]</scope>
    <source>
        <strain evidence="5 6">DSM 43927</strain>
    </source>
</reference>
<evidence type="ECO:0000313" key="6">
    <source>
        <dbReference type="Proteomes" id="UP000256661"/>
    </source>
</evidence>
<dbReference type="GO" id="GO:0016020">
    <property type="term" value="C:membrane"/>
    <property type="evidence" value="ECO:0007669"/>
    <property type="project" value="TreeGrafter"/>
</dbReference>
<proteinExistence type="inferred from homology"/>
<organism evidence="5 6">
    <name type="scientific">Thermomonospora umbrina</name>
    <dbReference type="NCBI Taxonomy" id="111806"/>
    <lineage>
        <taxon>Bacteria</taxon>
        <taxon>Bacillati</taxon>
        <taxon>Actinomycetota</taxon>
        <taxon>Actinomycetes</taxon>
        <taxon>Streptosporangiales</taxon>
        <taxon>Thermomonosporaceae</taxon>
        <taxon>Thermomonospora</taxon>
    </lineage>
</organism>
<keyword evidence="2" id="KW-0560">Oxidoreductase</keyword>
<evidence type="ECO:0000259" key="4">
    <source>
        <dbReference type="SMART" id="SM00822"/>
    </source>
</evidence>
<evidence type="ECO:0000256" key="2">
    <source>
        <dbReference type="ARBA" id="ARBA00023002"/>
    </source>
</evidence>
<keyword evidence="3" id="KW-0812">Transmembrane</keyword>
<dbReference type="GO" id="GO:0016491">
    <property type="term" value="F:oxidoreductase activity"/>
    <property type="evidence" value="ECO:0007669"/>
    <property type="project" value="UniProtKB-KW"/>
</dbReference>
<evidence type="ECO:0000256" key="3">
    <source>
        <dbReference type="SAM" id="Phobius"/>
    </source>
</evidence>
<dbReference type="InterPro" id="IPR020904">
    <property type="entry name" value="Sc_DH/Rdtase_CS"/>
</dbReference>
<keyword evidence="3" id="KW-1133">Transmembrane helix</keyword>
<protein>
    <submittedName>
        <fullName evidence="5">Short-subunit dehydrogenase</fullName>
    </submittedName>
</protein>
<feature type="transmembrane region" description="Helical" evidence="3">
    <location>
        <begin position="456"/>
        <end position="476"/>
    </location>
</feature>
<sequence length="750" mass="80299">MDGLDLTAPESRLWDAYPTGAPVDLGDGRPDEPAPDRTVRAEVIARLLLGGREGRPGFVPAVRLSGAYITGRLDLSGGDVECELTLRHCRLTESPDLSNVRTRQIEFAGCRMPGLSGDGIQVDGYLSLIGSRIDGEVRLPRGQITAGLRMNDVVIHQTDPARWGLFARGLNVDAGTHIRDAAVSGGISLVGARMNGGLFLQGTTVGDRDGMALDAWNIVIADAAEFSAGFSAEGMVRLRGAKVECTLSFDQATLRATTDPCALAATSMQVEEMHFRPAVPVVGRVVLDYSHIGVLRDNPDRWPETLWLRGLTYDALRGCPPQDRLNWLGRNEEFHPQPYEQLAAWYRQIGHDDLARKVLLAKLRARRGTLGRGARLWSRVLDWTVGHGYRPWMAAAWVALLAVAGAVIFSIEPARPLRPPGERPDFSAFVYTLDLLIPLGTFGLRDAYDPVGWTRWYAYGLIAAGWILVTALIAGATGCCGPTDRFARAAAMIGDNGGMGTYLITGATGGIGAAAAELLADRGHDLVLVGRSAERLATVTARLGSGAHARTQVMVRDANGTPVAAPAGRRGTTQPVVLDLSEPRRLEAALAVAGLPERLDGVVHSAGVVDLGPVAEQDADHWIDQLMVNLVAAAELTRLLLPALRAARGQVVFVNSGAGLRAGPGWSAYAASKHGLKALADSLRAEEPDIRVTSVYPGRTATEMQRKVRAQEGRPYEAGEFIEPITVARTIVAALETTPDATITDVSVRP</sequence>